<evidence type="ECO:0000256" key="1">
    <source>
        <dbReference type="ARBA" id="ARBA00022448"/>
    </source>
</evidence>
<dbReference type="GO" id="GO:0022900">
    <property type="term" value="P:electron transport chain"/>
    <property type="evidence" value="ECO:0007669"/>
    <property type="project" value="UniProtKB-UniRule"/>
</dbReference>
<dbReference type="AlphaFoldDB" id="A0A2T1KHZ2"/>
<keyword evidence="10" id="KW-1185">Reference proteome</keyword>
<comment type="cofactor">
    <cofactor evidence="6">
        <name>FMN</name>
        <dbReference type="ChEBI" id="CHEBI:58210"/>
    </cofactor>
</comment>
<dbReference type="GO" id="GO:0010181">
    <property type="term" value="F:FMN binding"/>
    <property type="evidence" value="ECO:0007669"/>
    <property type="project" value="InterPro"/>
</dbReference>
<evidence type="ECO:0000256" key="7">
    <source>
        <dbReference type="SAM" id="MobiDB-lite"/>
    </source>
</evidence>
<comment type="caution">
    <text evidence="9">The sequence shown here is derived from an EMBL/GenBank/DDBJ whole genome shotgun (WGS) entry which is preliminary data.</text>
</comment>
<evidence type="ECO:0000256" key="4">
    <source>
        <dbReference type="ARBA" id="ARBA00022643"/>
    </source>
</evidence>
<evidence type="ECO:0000256" key="3">
    <source>
        <dbReference type="ARBA" id="ARBA00022630"/>
    </source>
</evidence>
<dbReference type="GO" id="GO:0009055">
    <property type="term" value="F:electron transfer activity"/>
    <property type="evidence" value="ECO:0007669"/>
    <property type="project" value="InterPro"/>
</dbReference>
<keyword evidence="6" id="KW-1003">Cell membrane</keyword>
<dbReference type="Pfam" id="PF04205">
    <property type="entry name" value="FMN_bind"/>
    <property type="match status" value="1"/>
</dbReference>
<comment type="function">
    <text evidence="6">Part of a membrane-bound complex that couples electron transfer with translocation of ions across the membrane.</text>
</comment>
<evidence type="ECO:0000256" key="2">
    <source>
        <dbReference type="ARBA" id="ARBA00022553"/>
    </source>
</evidence>
<dbReference type="OrthoDB" id="9784165at2"/>
<organism evidence="9 10">
    <name type="scientific">Marinobacter halophilus</name>
    <dbReference type="NCBI Taxonomy" id="1323740"/>
    <lineage>
        <taxon>Bacteria</taxon>
        <taxon>Pseudomonadati</taxon>
        <taxon>Pseudomonadota</taxon>
        <taxon>Gammaproteobacteria</taxon>
        <taxon>Pseudomonadales</taxon>
        <taxon>Marinobacteraceae</taxon>
        <taxon>Marinobacter</taxon>
    </lineage>
</organism>
<dbReference type="HAMAP" id="MF_00479">
    <property type="entry name" value="RsxG_RnfG"/>
    <property type="match status" value="1"/>
</dbReference>
<evidence type="ECO:0000256" key="6">
    <source>
        <dbReference type="HAMAP-Rule" id="MF_00479"/>
    </source>
</evidence>
<proteinExistence type="inferred from homology"/>
<comment type="subunit">
    <text evidence="6">The complex is composed of six subunits: RnfA, RnfB, RnfC, RnfD, RnfE and RnfG.</text>
</comment>
<keyword evidence="4 6" id="KW-0288">FMN</keyword>
<name>A0A2T1KHZ2_9GAMM</name>
<keyword evidence="6" id="KW-1278">Translocase</keyword>
<keyword evidence="6" id="KW-0997">Cell inner membrane</keyword>
<protein>
    <recommendedName>
        <fullName evidence="6">Ion-translocating oxidoreductase complex subunit G</fullName>
        <ecNumber evidence="6">7.-.-.-</ecNumber>
    </recommendedName>
    <alternativeName>
        <fullName evidence="6">Rnf electron transport complex subunit G</fullName>
    </alternativeName>
</protein>
<comment type="similarity">
    <text evidence="6">Belongs to the RnfG family.</text>
</comment>
<keyword evidence="5 6" id="KW-0249">Electron transport</keyword>
<keyword evidence="1 6" id="KW-0813">Transport</keyword>
<dbReference type="SMART" id="SM00900">
    <property type="entry name" value="FMN_bind"/>
    <property type="match status" value="1"/>
</dbReference>
<comment type="subcellular location">
    <subcellularLocation>
        <location evidence="6">Cell inner membrane</location>
        <topology evidence="6">Single-pass membrane protein</topology>
    </subcellularLocation>
</comment>
<keyword evidence="6" id="KW-1133">Transmembrane helix</keyword>
<dbReference type="PIRSF" id="PIRSF006091">
    <property type="entry name" value="E_trnsport_RnfG"/>
    <property type="match status" value="1"/>
</dbReference>
<keyword evidence="6" id="KW-0472">Membrane</keyword>
<dbReference type="EMBL" id="PXNN01000004">
    <property type="protein sequence ID" value="PSF09777.1"/>
    <property type="molecule type" value="Genomic_DNA"/>
</dbReference>
<feature type="modified residue" description="FMN phosphoryl threonine" evidence="6">
    <location>
        <position position="179"/>
    </location>
</feature>
<keyword evidence="2 6" id="KW-0597">Phosphoprotein</keyword>
<evidence type="ECO:0000256" key="5">
    <source>
        <dbReference type="ARBA" id="ARBA00022982"/>
    </source>
</evidence>
<reference evidence="9 10" key="1">
    <citation type="submission" date="2018-03" db="EMBL/GenBank/DDBJ databases">
        <title>Marinobacter brunus sp. nov., a marine bacterium of Gamma-proteobacteria isolated from the surface seawater of the South China Sea.</title>
        <authorList>
            <person name="Cheng H."/>
            <person name="Wu Y.-H."/>
            <person name="Xamxidin M."/>
            <person name="Xu X.-W."/>
        </authorList>
    </citation>
    <scope>NUCLEOTIDE SEQUENCE [LARGE SCALE GENOMIC DNA]</scope>
    <source>
        <strain evidence="9 10">JCM 30472</strain>
    </source>
</reference>
<dbReference type="NCBIfam" id="NF002519">
    <property type="entry name" value="PRK01908.1"/>
    <property type="match status" value="1"/>
</dbReference>
<dbReference type="PANTHER" id="PTHR36118">
    <property type="entry name" value="ION-TRANSLOCATING OXIDOREDUCTASE COMPLEX SUBUNIT G"/>
    <property type="match status" value="1"/>
</dbReference>
<dbReference type="InterPro" id="IPR007329">
    <property type="entry name" value="FMN-bd"/>
</dbReference>
<keyword evidence="6" id="KW-0812">Transmembrane</keyword>
<sequence length="233" mass="25159">MNAITSSIRSSAIGLGLFAVITGGTIALTQGITKDRIQEQAARAEASALFEIIPEHQHDNDLLRDVVTLPASNRLPGSGPVNVWVARRNGQPIGIIMPALAPDGYSGEIRLLVGLDLDGRVLGVRVTSHRETPGLGDRIETRKSGWVHDFDGRSLGDPPANQWNVKKNGGVFDQFTGATITPRAVIKAVQRSLAYFRQNREVIRGRLNEPASPRNQKLIPEAIAGESNPAEHS</sequence>
<dbReference type="Proteomes" id="UP000238385">
    <property type="component" value="Unassembled WGS sequence"/>
</dbReference>
<dbReference type="PANTHER" id="PTHR36118:SF1">
    <property type="entry name" value="ION-TRANSLOCATING OXIDOREDUCTASE COMPLEX SUBUNIT G"/>
    <property type="match status" value="1"/>
</dbReference>
<dbReference type="NCBIfam" id="TIGR01947">
    <property type="entry name" value="rnfG"/>
    <property type="match status" value="1"/>
</dbReference>
<accession>A0A2T1KHZ2</accession>
<evidence type="ECO:0000259" key="8">
    <source>
        <dbReference type="SMART" id="SM00900"/>
    </source>
</evidence>
<dbReference type="GO" id="GO:0005886">
    <property type="term" value="C:plasma membrane"/>
    <property type="evidence" value="ECO:0007669"/>
    <property type="project" value="UniProtKB-SubCell"/>
</dbReference>
<feature type="domain" description="FMN-binding" evidence="8">
    <location>
        <begin position="104"/>
        <end position="196"/>
    </location>
</feature>
<dbReference type="RefSeq" id="WP_106670303.1">
    <property type="nucleotide sequence ID" value="NZ_BMFE01000003.1"/>
</dbReference>
<dbReference type="InterPro" id="IPR010209">
    <property type="entry name" value="Ion_transpt_RnfG/RsxG"/>
</dbReference>
<keyword evidence="3 6" id="KW-0285">Flavoprotein</keyword>
<evidence type="ECO:0000313" key="9">
    <source>
        <dbReference type="EMBL" id="PSF09777.1"/>
    </source>
</evidence>
<evidence type="ECO:0000313" key="10">
    <source>
        <dbReference type="Proteomes" id="UP000238385"/>
    </source>
</evidence>
<dbReference type="EC" id="7.-.-.-" evidence="6"/>
<feature type="region of interest" description="Disordered" evidence="7">
    <location>
        <begin position="206"/>
        <end position="233"/>
    </location>
</feature>
<gene>
    <name evidence="6" type="primary">rnfG</name>
    <name evidence="9" type="ORF">C7H08_03005</name>
</gene>